<dbReference type="GO" id="GO:0032259">
    <property type="term" value="P:methylation"/>
    <property type="evidence" value="ECO:0007669"/>
    <property type="project" value="UniProtKB-KW"/>
</dbReference>
<dbReference type="AlphaFoldDB" id="A0A370G644"/>
<comment type="similarity">
    <text evidence="1">Belongs to the methyltransferase superfamily.</text>
</comment>
<keyword evidence="6" id="KW-1185">Reference proteome</keyword>
<evidence type="ECO:0000256" key="3">
    <source>
        <dbReference type="ARBA" id="ARBA00022679"/>
    </source>
</evidence>
<keyword evidence="2 5" id="KW-0489">Methyltransferase</keyword>
<dbReference type="Proteomes" id="UP000255326">
    <property type="component" value="Unassembled WGS sequence"/>
</dbReference>
<dbReference type="PANTHER" id="PTHR44942">
    <property type="entry name" value="METHYLTRANSF_11 DOMAIN-CONTAINING PROTEIN"/>
    <property type="match status" value="1"/>
</dbReference>
<evidence type="ECO:0000256" key="2">
    <source>
        <dbReference type="ARBA" id="ARBA00022603"/>
    </source>
</evidence>
<keyword evidence="3 5" id="KW-0808">Transferase</keyword>
<dbReference type="PANTHER" id="PTHR44942:SF4">
    <property type="entry name" value="METHYLTRANSFERASE TYPE 11 DOMAIN-CONTAINING PROTEIN"/>
    <property type="match status" value="1"/>
</dbReference>
<evidence type="ECO:0000313" key="6">
    <source>
        <dbReference type="Proteomes" id="UP000255326"/>
    </source>
</evidence>
<dbReference type="EMBL" id="QQAY01000019">
    <property type="protein sequence ID" value="RDI38034.1"/>
    <property type="molecule type" value="Genomic_DNA"/>
</dbReference>
<dbReference type="RefSeq" id="WP_114747041.1">
    <property type="nucleotide sequence ID" value="NZ_QQAY01000019.1"/>
</dbReference>
<evidence type="ECO:0000256" key="1">
    <source>
        <dbReference type="ARBA" id="ARBA00008361"/>
    </source>
</evidence>
<dbReference type="OrthoDB" id="9797252at2"/>
<gene>
    <name evidence="5" type="ORF">DFR59_11946</name>
</gene>
<dbReference type="InterPro" id="IPR051052">
    <property type="entry name" value="Diverse_substrate_MTase"/>
</dbReference>
<dbReference type="CDD" id="cd02440">
    <property type="entry name" value="AdoMet_MTases"/>
    <property type="match status" value="1"/>
</dbReference>
<accession>A0A370G644</accession>
<organism evidence="5 6">
    <name type="scientific">Falsibacillus pallidus</name>
    <dbReference type="NCBI Taxonomy" id="493781"/>
    <lineage>
        <taxon>Bacteria</taxon>
        <taxon>Bacillati</taxon>
        <taxon>Bacillota</taxon>
        <taxon>Bacilli</taxon>
        <taxon>Bacillales</taxon>
        <taxon>Bacillaceae</taxon>
        <taxon>Falsibacillus</taxon>
    </lineage>
</organism>
<dbReference type="Gene3D" id="3.40.50.150">
    <property type="entry name" value="Vaccinia Virus protein VP39"/>
    <property type="match status" value="1"/>
</dbReference>
<proteinExistence type="inferred from homology"/>
<protein>
    <submittedName>
        <fullName evidence="5">Methyltransferase family protein</fullName>
    </submittedName>
</protein>
<name>A0A370G644_9BACI</name>
<dbReference type="InterPro" id="IPR029063">
    <property type="entry name" value="SAM-dependent_MTases_sf"/>
</dbReference>
<dbReference type="SUPFAM" id="SSF53335">
    <property type="entry name" value="S-adenosyl-L-methionine-dependent methyltransferases"/>
    <property type="match status" value="1"/>
</dbReference>
<evidence type="ECO:0000313" key="5">
    <source>
        <dbReference type="EMBL" id="RDI38034.1"/>
    </source>
</evidence>
<dbReference type="InterPro" id="IPR013216">
    <property type="entry name" value="Methyltransf_11"/>
</dbReference>
<sequence>MKTEFDNKTKEYALGRPSYPTEVLKTLRKLGINEHSTIADIGAGTGLLTSLLGELGCRVLAIEPNDFMLQEGIKYCWNKENIQFINAPAEETTLEDNSVDIITIAQAFHWFDKALCNKEFQRILKEDGFVMILFNEMQQDSPLEKEYTSVLYKYKVKTNAAISNFDPDKEKLHFFGQDYTKLHYDHWHTLTEEGFVAGALSLSFTPTKSDSSYEAFIAELHDLFSKYQQNETITFHYKTEVCICKFAQE</sequence>
<dbReference type="GO" id="GO:0008757">
    <property type="term" value="F:S-adenosylmethionine-dependent methyltransferase activity"/>
    <property type="evidence" value="ECO:0007669"/>
    <property type="project" value="InterPro"/>
</dbReference>
<reference evidence="5 6" key="1">
    <citation type="submission" date="2018-07" db="EMBL/GenBank/DDBJ databases">
        <title>Genomic Encyclopedia of Type Strains, Phase IV (KMG-IV): sequencing the most valuable type-strain genomes for metagenomic binning, comparative biology and taxonomic classification.</title>
        <authorList>
            <person name="Goeker M."/>
        </authorList>
    </citation>
    <scope>NUCLEOTIDE SEQUENCE [LARGE SCALE GENOMIC DNA]</scope>
    <source>
        <strain evidence="5 6">DSM 25281</strain>
    </source>
</reference>
<dbReference type="Pfam" id="PF08241">
    <property type="entry name" value="Methyltransf_11"/>
    <property type="match status" value="1"/>
</dbReference>
<comment type="caution">
    <text evidence="5">The sequence shown here is derived from an EMBL/GenBank/DDBJ whole genome shotgun (WGS) entry which is preliminary data.</text>
</comment>
<evidence type="ECO:0000259" key="4">
    <source>
        <dbReference type="Pfam" id="PF08241"/>
    </source>
</evidence>
<feature type="domain" description="Methyltransferase type 11" evidence="4">
    <location>
        <begin position="40"/>
        <end position="132"/>
    </location>
</feature>